<feature type="region of interest" description="Disordered" evidence="1">
    <location>
        <begin position="49"/>
        <end position="71"/>
    </location>
</feature>
<dbReference type="EMBL" id="BPLR01005009">
    <property type="protein sequence ID" value="GIX99149.1"/>
    <property type="molecule type" value="Genomic_DNA"/>
</dbReference>
<comment type="caution">
    <text evidence="2">The sequence shown here is derived from an EMBL/GenBank/DDBJ whole genome shotgun (WGS) entry which is preliminary data.</text>
</comment>
<reference evidence="2 3" key="1">
    <citation type="submission" date="2021-06" db="EMBL/GenBank/DDBJ databases">
        <title>Caerostris extrusa draft genome.</title>
        <authorList>
            <person name="Kono N."/>
            <person name="Arakawa K."/>
        </authorList>
    </citation>
    <scope>NUCLEOTIDE SEQUENCE [LARGE SCALE GENOMIC DNA]</scope>
</reference>
<sequence>MLNNAKQYNPLNYFSCKAAESSIDISTWACEFELLFHNPITELSTRLGVKGTGKENKEVGRGGKDKGPRNQFIARHKLRWKEAPNNYDSPSIALSSNQEARSPDPSGCW</sequence>
<name>A0AAV4PTP5_CAEEX</name>
<protein>
    <submittedName>
        <fullName evidence="2">Uncharacterized protein</fullName>
    </submittedName>
</protein>
<accession>A0AAV4PTP5</accession>
<organism evidence="2 3">
    <name type="scientific">Caerostris extrusa</name>
    <name type="common">Bark spider</name>
    <name type="synonym">Caerostris bankana</name>
    <dbReference type="NCBI Taxonomy" id="172846"/>
    <lineage>
        <taxon>Eukaryota</taxon>
        <taxon>Metazoa</taxon>
        <taxon>Ecdysozoa</taxon>
        <taxon>Arthropoda</taxon>
        <taxon>Chelicerata</taxon>
        <taxon>Arachnida</taxon>
        <taxon>Araneae</taxon>
        <taxon>Araneomorphae</taxon>
        <taxon>Entelegynae</taxon>
        <taxon>Araneoidea</taxon>
        <taxon>Araneidae</taxon>
        <taxon>Caerostris</taxon>
    </lineage>
</organism>
<proteinExistence type="predicted"/>
<gene>
    <name evidence="2" type="ORF">CEXT_401351</name>
</gene>
<evidence type="ECO:0000313" key="3">
    <source>
        <dbReference type="Proteomes" id="UP001054945"/>
    </source>
</evidence>
<evidence type="ECO:0000313" key="2">
    <source>
        <dbReference type="EMBL" id="GIX99149.1"/>
    </source>
</evidence>
<feature type="region of interest" description="Disordered" evidence="1">
    <location>
        <begin position="84"/>
        <end position="109"/>
    </location>
</feature>
<keyword evidence="3" id="KW-1185">Reference proteome</keyword>
<feature type="compositionally biased region" description="Basic and acidic residues" evidence="1">
    <location>
        <begin position="52"/>
        <end position="68"/>
    </location>
</feature>
<dbReference type="Proteomes" id="UP001054945">
    <property type="component" value="Unassembled WGS sequence"/>
</dbReference>
<dbReference type="AlphaFoldDB" id="A0AAV4PTP5"/>
<evidence type="ECO:0000256" key="1">
    <source>
        <dbReference type="SAM" id="MobiDB-lite"/>
    </source>
</evidence>
<feature type="compositionally biased region" description="Polar residues" evidence="1">
    <location>
        <begin position="86"/>
        <end position="100"/>
    </location>
</feature>